<reference evidence="1 2" key="1">
    <citation type="submission" date="2017-02" db="EMBL/GenBank/DDBJ databases">
        <title>The new phylogeny of genus Mycobacterium.</title>
        <authorList>
            <person name="Tortoli E."/>
            <person name="Trovato A."/>
            <person name="Cirillo D.M."/>
        </authorList>
    </citation>
    <scope>NUCLEOTIDE SEQUENCE [LARGE SCALE GENOMIC DNA]</scope>
    <source>
        <strain evidence="1 2">DSM 44049</strain>
    </source>
</reference>
<dbReference type="EMBL" id="MVHT01000025">
    <property type="protein sequence ID" value="ORB06109.1"/>
    <property type="molecule type" value="Genomic_DNA"/>
</dbReference>
<dbReference type="InterPro" id="IPR019639">
    <property type="entry name" value="DUF2505"/>
</dbReference>
<dbReference type="Proteomes" id="UP000192739">
    <property type="component" value="Unassembled WGS sequence"/>
</dbReference>
<protein>
    <recommendedName>
        <fullName evidence="3">DUF2505 domain-containing protein</fullName>
    </recommendedName>
</protein>
<organism evidence="1 2">
    <name type="scientific">Mycobacterium intermedium</name>
    <dbReference type="NCBI Taxonomy" id="28445"/>
    <lineage>
        <taxon>Bacteria</taxon>
        <taxon>Bacillati</taxon>
        <taxon>Actinomycetota</taxon>
        <taxon>Actinomycetes</taxon>
        <taxon>Mycobacteriales</taxon>
        <taxon>Mycobacteriaceae</taxon>
        <taxon>Mycobacterium</taxon>
        <taxon>Mycobacterium simiae complex</taxon>
    </lineage>
</organism>
<sequence length="162" mass="17243">MAQASKQFVCNYDAPLDDVMAMLLDEGFRNKVCEAQGLLSHDVSITKEGDTTLVAIDKQQPMAGLPSVATKFLGARTDVRQRETWTGADMTLTLEIPGKPGGGSGNVSVVSKDGKTVETVEINVEVNVPLVGGKVAGIIIDQFVAAMEAEYEVGKSWLAGER</sequence>
<accession>A0A1E3SBS9</accession>
<evidence type="ECO:0008006" key="3">
    <source>
        <dbReference type="Google" id="ProtNLM"/>
    </source>
</evidence>
<comment type="caution">
    <text evidence="1">The sequence shown here is derived from an EMBL/GenBank/DDBJ whole genome shotgun (WGS) entry which is preliminary data.</text>
</comment>
<evidence type="ECO:0000313" key="2">
    <source>
        <dbReference type="Proteomes" id="UP000192739"/>
    </source>
</evidence>
<evidence type="ECO:0000313" key="1">
    <source>
        <dbReference type="EMBL" id="ORB06109.1"/>
    </source>
</evidence>
<dbReference type="RefSeq" id="WP_069420304.1">
    <property type="nucleotide sequence ID" value="NZ_CBCRZH010000019.1"/>
</dbReference>
<gene>
    <name evidence="1" type="ORF">BST27_11470</name>
</gene>
<keyword evidence="2" id="KW-1185">Reference proteome</keyword>
<dbReference type="STRING" id="28445.BHQ20_16880"/>
<dbReference type="OrthoDB" id="3266819at2"/>
<dbReference type="AlphaFoldDB" id="A0A1E3SBS9"/>
<name>A0A1E3SBS9_MYCIE</name>
<proteinExistence type="predicted"/>
<dbReference type="Pfam" id="PF10698">
    <property type="entry name" value="DUF2505"/>
    <property type="match status" value="1"/>
</dbReference>